<sequence length="109" mass="12110">MSTRHGSRAALRSLLRTVNRHLTSATGNPTWRNYVVSEFRKNADVADPQAASRLVAKAESYDRLLRAVHVHKDTLLSYNISIGADLGQQQKVERTAARVGFRMPITAPP</sequence>
<accession>A0A6U1L091</accession>
<name>A0A6U1L091_9CHLO</name>
<dbReference type="EMBL" id="HBGG01041246">
    <property type="protein sequence ID" value="CAD9224904.1"/>
    <property type="molecule type" value="Transcribed_RNA"/>
</dbReference>
<organism evidence="1">
    <name type="scientific">Tetraselmis chuii</name>
    <dbReference type="NCBI Taxonomy" id="63592"/>
    <lineage>
        <taxon>Eukaryota</taxon>
        <taxon>Viridiplantae</taxon>
        <taxon>Chlorophyta</taxon>
        <taxon>core chlorophytes</taxon>
        <taxon>Chlorodendrophyceae</taxon>
        <taxon>Chlorodendrales</taxon>
        <taxon>Chlorodendraceae</taxon>
        <taxon>Tetraselmis</taxon>
    </lineage>
</organism>
<reference evidence="1" key="1">
    <citation type="submission" date="2021-01" db="EMBL/GenBank/DDBJ databases">
        <authorList>
            <person name="Corre E."/>
            <person name="Pelletier E."/>
            <person name="Niang G."/>
            <person name="Scheremetjew M."/>
            <person name="Finn R."/>
            <person name="Kale V."/>
            <person name="Holt S."/>
            <person name="Cochrane G."/>
            <person name="Meng A."/>
            <person name="Brown T."/>
            <person name="Cohen L."/>
        </authorList>
    </citation>
    <scope>NUCLEOTIDE SEQUENCE</scope>
    <source>
        <strain evidence="1">PLY429</strain>
    </source>
</reference>
<protein>
    <submittedName>
        <fullName evidence="1">Uncharacterized protein</fullName>
    </submittedName>
</protein>
<gene>
    <name evidence="1" type="ORF">TCHU04912_LOCUS21252</name>
    <name evidence="2" type="ORF">TCHU04912_LOCUS21253</name>
</gene>
<dbReference type="PANTHER" id="PTHR35763:SF1">
    <property type="entry name" value="OS11G0133900 PROTEIN"/>
    <property type="match status" value="1"/>
</dbReference>
<proteinExistence type="predicted"/>
<evidence type="ECO:0000313" key="2">
    <source>
        <dbReference type="EMBL" id="CAD9224912.1"/>
    </source>
</evidence>
<evidence type="ECO:0000313" key="1">
    <source>
        <dbReference type="EMBL" id="CAD9224904.1"/>
    </source>
</evidence>
<dbReference type="AlphaFoldDB" id="A0A6U1L091"/>
<dbReference type="Pfam" id="PF13233">
    <property type="entry name" value="Complex1_LYR_2"/>
    <property type="match status" value="1"/>
</dbReference>
<dbReference type="EMBL" id="HBGG01041247">
    <property type="protein sequence ID" value="CAD9224912.1"/>
    <property type="molecule type" value="Transcribed_RNA"/>
</dbReference>
<dbReference type="PANTHER" id="PTHR35763">
    <property type="entry name" value="COMPLEX 1 LYR-LIKE PROTEIN"/>
    <property type="match status" value="1"/>
</dbReference>